<feature type="domain" description="GIPC1-3 GH1" evidence="2">
    <location>
        <begin position="43"/>
        <end position="79"/>
    </location>
</feature>
<dbReference type="InterPro" id="IPR056814">
    <property type="entry name" value="GIPC1-3_GH1"/>
</dbReference>
<protein>
    <recommendedName>
        <fullName evidence="2">GIPC1-3 GH1 domain-containing protein</fullName>
    </recommendedName>
</protein>
<feature type="region of interest" description="Disordered" evidence="1">
    <location>
        <begin position="1"/>
        <end position="33"/>
    </location>
</feature>
<gene>
    <name evidence="3" type="ORF">WA026_014263</name>
</gene>
<dbReference type="Pfam" id="PF25083">
    <property type="entry name" value="GIPC1_GH1"/>
    <property type="match status" value="1"/>
</dbReference>
<keyword evidence="4" id="KW-1185">Reference proteome</keyword>
<accession>A0AAW1TNE7</accession>
<evidence type="ECO:0000256" key="1">
    <source>
        <dbReference type="SAM" id="MobiDB-lite"/>
    </source>
</evidence>
<name>A0AAW1TNE7_9CUCU</name>
<reference evidence="3 4" key="1">
    <citation type="submission" date="2023-03" db="EMBL/GenBank/DDBJ databases">
        <title>Genome insight into feeding habits of ladybird beetles.</title>
        <authorList>
            <person name="Li H.-S."/>
            <person name="Huang Y.-H."/>
            <person name="Pang H."/>
        </authorList>
    </citation>
    <scope>NUCLEOTIDE SEQUENCE [LARGE SCALE GENOMIC DNA]</scope>
    <source>
        <strain evidence="3">SYSU_2023b</strain>
        <tissue evidence="3">Whole body</tissue>
    </source>
</reference>
<comment type="caution">
    <text evidence="3">The sequence shown here is derived from an EMBL/GenBank/DDBJ whole genome shotgun (WGS) entry which is preliminary data.</text>
</comment>
<dbReference type="PANTHER" id="PTHR12259:SF1">
    <property type="entry name" value="GH21964P"/>
    <property type="match status" value="1"/>
</dbReference>
<dbReference type="PANTHER" id="PTHR12259">
    <property type="entry name" value="RGS-GAIP INTERACTING PROTEIN GIPC"/>
    <property type="match status" value="1"/>
</dbReference>
<sequence>MFKKHKNKPSLESPNHHENNNVHSSNNIPVSPSSPVTKSLLQFHCQLAHGSPTVFVSGFSNVKELYQKIADSFDFPASEPQKVVLKVKCEIWKISFL</sequence>
<evidence type="ECO:0000313" key="3">
    <source>
        <dbReference type="EMBL" id="KAK9871808.1"/>
    </source>
</evidence>
<evidence type="ECO:0000259" key="2">
    <source>
        <dbReference type="Pfam" id="PF25083"/>
    </source>
</evidence>
<dbReference type="InterPro" id="IPR017379">
    <property type="entry name" value="GIPC1/2/3"/>
</dbReference>
<feature type="compositionally biased region" description="Low complexity" evidence="1">
    <location>
        <begin position="21"/>
        <end position="33"/>
    </location>
</feature>
<dbReference type="EMBL" id="JARQZJ010000007">
    <property type="protein sequence ID" value="KAK9871808.1"/>
    <property type="molecule type" value="Genomic_DNA"/>
</dbReference>
<evidence type="ECO:0000313" key="4">
    <source>
        <dbReference type="Proteomes" id="UP001431783"/>
    </source>
</evidence>
<dbReference type="Proteomes" id="UP001431783">
    <property type="component" value="Unassembled WGS sequence"/>
</dbReference>
<proteinExistence type="predicted"/>
<dbReference type="AlphaFoldDB" id="A0AAW1TNE7"/>
<organism evidence="3 4">
    <name type="scientific">Henosepilachna vigintioctopunctata</name>
    <dbReference type="NCBI Taxonomy" id="420089"/>
    <lineage>
        <taxon>Eukaryota</taxon>
        <taxon>Metazoa</taxon>
        <taxon>Ecdysozoa</taxon>
        <taxon>Arthropoda</taxon>
        <taxon>Hexapoda</taxon>
        <taxon>Insecta</taxon>
        <taxon>Pterygota</taxon>
        <taxon>Neoptera</taxon>
        <taxon>Endopterygota</taxon>
        <taxon>Coleoptera</taxon>
        <taxon>Polyphaga</taxon>
        <taxon>Cucujiformia</taxon>
        <taxon>Coccinelloidea</taxon>
        <taxon>Coccinellidae</taxon>
        <taxon>Epilachninae</taxon>
        <taxon>Epilachnini</taxon>
        <taxon>Henosepilachna</taxon>
    </lineage>
</organism>